<dbReference type="RefSeq" id="WP_163805268.1">
    <property type="nucleotide sequence ID" value="NZ_AP022620.1"/>
</dbReference>
<evidence type="ECO:0000313" key="2">
    <source>
        <dbReference type="EMBL" id="BBZ78042.1"/>
    </source>
</evidence>
<gene>
    <name evidence="2" type="ORF">MANY_33790</name>
</gene>
<dbReference type="Gene3D" id="1.10.12.10">
    <property type="entry name" value="Lyase 2-enoyl-coa Hydratase, Chain A, domain 2"/>
    <property type="match status" value="1"/>
</dbReference>
<dbReference type="PANTHER" id="PTHR43459:SF1">
    <property type="entry name" value="EG:BACN32G11.4 PROTEIN"/>
    <property type="match status" value="1"/>
</dbReference>
<dbReference type="InterPro" id="IPR014748">
    <property type="entry name" value="Enoyl-CoA_hydra_C"/>
</dbReference>
<dbReference type="InterPro" id="IPR001753">
    <property type="entry name" value="Enoyl-CoA_hydra/iso"/>
</dbReference>
<keyword evidence="3" id="KW-1185">Reference proteome</keyword>
<protein>
    <submittedName>
        <fullName evidence="2">Enoyl-CoA hydratase</fullName>
    </submittedName>
</protein>
<dbReference type="Pfam" id="PF00378">
    <property type="entry name" value="ECH_1"/>
    <property type="match status" value="1"/>
</dbReference>
<dbReference type="SUPFAM" id="SSF52096">
    <property type="entry name" value="ClpP/crotonase"/>
    <property type="match status" value="1"/>
</dbReference>
<dbReference type="EMBL" id="AP022620">
    <property type="protein sequence ID" value="BBZ78042.1"/>
    <property type="molecule type" value="Genomic_DNA"/>
</dbReference>
<dbReference type="AlphaFoldDB" id="A0A6N4WDK6"/>
<dbReference type="Gene3D" id="3.90.226.10">
    <property type="entry name" value="2-enoyl-CoA Hydratase, Chain A, domain 1"/>
    <property type="match status" value="1"/>
</dbReference>
<dbReference type="Proteomes" id="UP000467249">
    <property type="component" value="Chromosome"/>
</dbReference>
<accession>A0A6N4WDK6</accession>
<proteinExistence type="inferred from homology"/>
<name>A0A6N4WDK6_9MYCO</name>
<dbReference type="PANTHER" id="PTHR43459">
    <property type="entry name" value="ENOYL-COA HYDRATASE"/>
    <property type="match status" value="1"/>
</dbReference>
<evidence type="ECO:0000256" key="1">
    <source>
        <dbReference type="ARBA" id="ARBA00005254"/>
    </source>
</evidence>
<reference evidence="2 3" key="1">
    <citation type="journal article" date="2019" name="Emerg. Microbes Infect.">
        <title>Comprehensive subspecies identification of 175 nontuberculous mycobacteria species based on 7547 genomic profiles.</title>
        <authorList>
            <person name="Matsumoto Y."/>
            <person name="Kinjo T."/>
            <person name="Motooka D."/>
            <person name="Nabeya D."/>
            <person name="Jung N."/>
            <person name="Uechi K."/>
            <person name="Horii T."/>
            <person name="Iida T."/>
            <person name="Fujita J."/>
            <person name="Nakamura S."/>
        </authorList>
    </citation>
    <scope>NUCLEOTIDE SEQUENCE [LARGE SCALE GENOMIC DNA]</scope>
    <source>
        <strain evidence="2 3">JCM 30275</strain>
    </source>
</reference>
<dbReference type="CDD" id="cd06558">
    <property type="entry name" value="crotonase-like"/>
    <property type="match status" value="1"/>
</dbReference>
<evidence type="ECO:0000313" key="3">
    <source>
        <dbReference type="Proteomes" id="UP000467249"/>
    </source>
</evidence>
<dbReference type="KEGG" id="many:MANY_33790"/>
<comment type="similarity">
    <text evidence="1">Belongs to the enoyl-CoA hydratase/isomerase family.</text>
</comment>
<organism evidence="2 3">
    <name type="scientific">Mycolicibacterium anyangense</name>
    <dbReference type="NCBI Taxonomy" id="1431246"/>
    <lineage>
        <taxon>Bacteria</taxon>
        <taxon>Bacillati</taxon>
        <taxon>Actinomycetota</taxon>
        <taxon>Actinomycetes</taxon>
        <taxon>Mycobacteriales</taxon>
        <taxon>Mycobacteriaceae</taxon>
        <taxon>Mycolicibacterium</taxon>
    </lineage>
</organism>
<sequence length="273" mass="27978">MKSVDNNYPTIPDLPVSLADGVLSVTFNRPESLNSLSASMLVGLVGILNLAAVDPRVRVVQLSGAGSSFSSGAGIGGEDFTQPGAPVTPADILEATNDTVRAITKLPQPVVAVIRGAAAGVAVSLALACDIVLASETAFFALTFTKIGLMPDGGASALIAAAAGRVRAMRMALLAQRIPAPTAYDWGLISGIYPDDALGAEADKIVASLAAGPATALGKTNSAINSAALSELNEALEREKHGQQILIEGSEFREGIAAFQQRRTANFAAPLER</sequence>
<dbReference type="GO" id="GO:0003824">
    <property type="term" value="F:catalytic activity"/>
    <property type="evidence" value="ECO:0007669"/>
    <property type="project" value="UniProtKB-ARBA"/>
</dbReference>
<dbReference type="InterPro" id="IPR029045">
    <property type="entry name" value="ClpP/crotonase-like_dom_sf"/>
</dbReference>